<comment type="caution">
    <text evidence="1">The sequence shown here is derived from an EMBL/GenBank/DDBJ whole genome shotgun (WGS) entry which is preliminary data.</text>
</comment>
<reference evidence="2" key="1">
    <citation type="journal article" date="2019" name="Int. J. Syst. Evol. Microbiol.">
        <title>The Global Catalogue of Microorganisms (GCM) 10K type strain sequencing project: providing services to taxonomists for standard genome sequencing and annotation.</title>
        <authorList>
            <consortium name="The Broad Institute Genomics Platform"/>
            <consortium name="The Broad Institute Genome Sequencing Center for Infectious Disease"/>
            <person name="Wu L."/>
            <person name="Ma J."/>
        </authorList>
    </citation>
    <scope>NUCLEOTIDE SEQUENCE [LARGE SCALE GENOMIC DNA]</scope>
    <source>
        <strain evidence="2">CCUG 49452</strain>
    </source>
</reference>
<dbReference type="InterPro" id="IPR049210">
    <property type="entry name" value="DUF6812"/>
</dbReference>
<dbReference type="EMBL" id="JBHSHJ010000005">
    <property type="protein sequence ID" value="MFC4788953.1"/>
    <property type="molecule type" value="Genomic_DNA"/>
</dbReference>
<dbReference type="RefSeq" id="WP_382431877.1">
    <property type="nucleotide sequence ID" value="NZ_JBHSHJ010000005.1"/>
</dbReference>
<dbReference type="Proteomes" id="UP001596001">
    <property type="component" value="Unassembled WGS sequence"/>
</dbReference>
<protein>
    <submittedName>
        <fullName evidence="1">Uncharacterized protein</fullName>
    </submittedName>
</protein>
<accession>A0ABV9QDT4</accession>
<dbReference type="Pfam" id="PF20660">
    <property type="entry name" value="DUF6812"/>
    <property type="match status" value="1"/>
</dbReference>
<name>A0ABV9QDT4_9BURK</name>
<evidence type="ECO:0000313" key="2">
    <source>
        <dbReference type="Proteomes" id="UP001596001"/>
    </source>
</evidence>
<gene>
    <name evidence="1" type="ORF">ACFO6X_08165</name>
</gene>
<keyword evidence="2" id="KW-1185">Reference proteome</keyword>
<evidence type="ECO:0000313" key="1">
    <source>
        <dbReference type="EMBL" id="MFC4788953.1"/>
    </source>
</evidence>
<organism evidence="1 2">
    <name type="scientific">Giesbergeria sinuosa</name>
    <dbReference type="NCBI Taxonomy" id="80883"/>
    <lineage>
        <taxon>Bacteria</taxon>
        <taxon>Pseudomonadati</taxon>
        <taxon>Pseudomonadota</taxon>
        <taxon>Betaproteobacteria</taxon>
        <taxon>Burkholderiales</taxon>
        <taxon>Comamonadaceae</taxon>
        <taxon>Giesbergeria</taxon>
    </lineage>
</organism>
<proteinExistence type="predicted"/>
<sequence>MTAPSPRIPAQKKTTHKIHAEVALHDHTRCRGFIHLQANQRLQDLLNDRRGFIPLEMSADGGELILISKRFIVYIHETNVDFSDFKISD</sequence>